<accession>A1UUG6</accession>
<reference evidence="2 3" key="1">
    <citation type="submission" date="2006-12" db="EMBL/GenBank/DDBJ databases">
        <authorList>
            <person name="Hendrix L."/>
            <person name="Mohamoud Y."/>
            <person name="Radune D."/>
            <person name="Shvartsbeyn A."/>
            <person name="Daugherty S."/>
            <person name="Dodson R."/>
            <person name="Durkin A.S."/>
            <person name="Harkins D."/>
            <person name="Huot H."/>
            <person name="Kothari S.P."/>
            <person name="Madupu R."/>
            <person name="Li J."/>
            <person name="Nelson W.C."/>
            <person name="Shrivastava S."/>
            <person name="Giglio M.G."/>
            <person name="Haft D."/>
            <person name="Selengut J."/>
            <person name="Fraser-Ligget C."/>
            <person name="Seshadri R."/>
        </authorList>
    </citation>
    <scope>NUCLEOTIDE SEQUENCE [LARGE SCALE GENOMIC DNA]</scope>
    <source>
        <strain evidence="3">ATCC 35685 / NCTC 12138 / KC583</strain>
    </source>
</reference>
<feature type="transmembrane region" description="Helical" evidence="1">
    <location>
        <begin position="7"/>
        <end position="30"/>
    </location>
</feature>
<dbReference type="Proteomes" id="UP000000643">
    <property type="component" value="Chromosome"/>
</dbReference>
<keyword evidence="1" id="KW-0812">Transmembrane</keyword>
<keyword evidence="1" id="KW-0472">Membrane</keyword>
<keyword evidence="1" id="KW-1133">Transmembrane helix</keyword>
<dbReference type="EMBL" id="CP000524">
    <property type="protein sequence ID" value="ABM45586.1"/>
    <property type="molecule type" value="Genomic_DNA"/>
</dbReference>
<dbReference type="AlphaFoldDB" id="A1UUG6"/>
<sequence>MTPKNILLTIILIPLTVFLVAFIVANRQIVTLTLNPFWSSSQSFTYQAPFFVWLFIFFGLGIVLNSSINWFTRCQYRKDLKKK</sequence>
<dbReference type="KEGG" id="bbk:BARBAKC583_1372"/>
<feature type="transmembrane region" description="Helical" evidence="1">
    <location>
        <begin position="50"/>
        <end position="72"/>
    </location>
</feature>
<dbReference type="eggNOG" id="COG5416">
    <property type="taxonomic scope" value="Bacteria"/>
</dbReference>
<name>A1UUG6_BARBK</name>
<dbReference type="STRING" id="360095.BARBAKC583_1372"/>
<evidence type="ECO:0000313" key="3">
    <source>
        <dbReference type="Proteomes" id="UP000000643"/>
    </source>
</evidence>
<evidence type="ECO:0000256" key="1">
    <source>
        <dbReference type="SAM" id="Phobius"/>
    </source>
</evidence>
<evidence type="ECO:0000313" key="2">
    <source>
        <dbReference type="EMBL" id="ABM45586.1"/>
    </source>
</evidence>
<gene>
    <name evidence="2" type="ordered locus">BARBAKC583_1372</name>
</gene>
<dbReference type="GeneID" id="4684024"/>
<dbReference type="RefSeq" id="WP_011807453.1">
    <property type="nucleotide sequence ID" value="NC_008783.1"/>
</dbReference>
<dbReference type="OrthoDB" id="7868067at2"/>
<evidence type="ECO:0008006" key="4">
    <source>
        <dbReference type="Google" id="ProtNLM"/>
    </source>
</evidence>
<dbReference type="HOGENOM" id="CLU_154612_0_0_5"/>
<protein>
    <recommendedName>
        <fullName evidence="4">Lipopolysaccharide assembly protein A domain-containing protein</fullName>
    </recommendedName>
</protein>
<organism evidence="2 3">
    <name type="scientific">Bartonella bacilliformis (strain ATCC 35685 / KC583 / Herrer 020/F12,63)</name>
    <dbReference type="NCBI Taxonomy" id="360095"/>
    <lineage>
        <taxon>Bacteria</taxon>
        <taxon>Pseudomonadati</taxon>
        <taxon>Pseudomonadota</taxon>
        <taxon>Alphaproteobacteria</taxon>
        <taxon>Hyphomicrobiales</taxon>
        <taxon>Bartonellaceae</taxon>
        <taxon>Bartonella</taxon>
    </lineage>
</organism>
<proteinExistence type="predicted"/>